<dbReference type="InterPro" id="IPR016181">
    <property type="entry name" value="Acyl_CoA_acyltransferase"/>
</dbReference>
<dbReference type="Pfam" id="PF00583">
    <property type="entry name" value="Acetyltransf_1"/>
    <property type="match status" value="1"/>
</dbReference>
<dbReference type="PANTHER" id="PTHR43877:SF2">
    <property type="entry name" value="AMINOALKYLPHOSPHONATE N-ACETYLTRANSFERASE-RELATED"/>
    <property type="match status" value="1"/>
</dbReference>
<dbReference type="SUPFAM" id="SSF55729">
    <property type="entry name" value="Acyl-CoA N-acyltransferases (Nat)"/>
    <property type="match status" value="1"/>
</dbReference>
<dbReference type="STRING" id="1713.GCA_000718325_02372"/>
<dbReference type="Proteomes" id="UP000289805">
    <property type="component" value="Unassembled WGS sequence"/>
</dbReference>
<dbReference type="PANTHER" id="PTHR43877">
    <property type="entry name" value="AMINOALKYLPHOSPHONATE N-ACETYLTRANSFERASE-RELATED-RELATED"/>
    <property type="match status" value="1"/>
</dbReference>
<dbReference type="EMBL" id="SDJR01000002">
    <property type="protein sequence ID" value="RXR27392.1"/>
    <property type="molecule type" value="Genomic_DNA"/>
</dbReference>
<dbReference type="InterPro" id="IPR050832">
    <property type="entry name" value="Bact_Acetyltransf"/>
</dbReference>
<dbReference type="AlphaFoldDB" id="A0A4Q1KK33"/>
<evidence type="ECO:0000313" key="6">
    <source>
        <dbReference type="EMBL" id="RXR30057.1"/>
    </source>
</evidence>
<feature type="domain" description="N-acetyltransferase" evidence="4">
    <location>
        <begin position="53"/>
        <end position="197"/>
    </location>
</feature>
<keyword evidence="8" id="KW-1185">Reference proteome</keyword>
<feature type="region of interest" description="Disordered" evidence="3">
    <location>
        <begin position="1"/>
        <end position="33"/>
    </location>
</feature>
<dbReference type="Proteomes" id="UP000290517">
    <property type="component" value="Unassembled WGS sequence"/>
</dbReference>
<dbReference type="InterPro" id="IPR000182">
    <property type="entry name" value="GNAT_dom"/>
</dbReference>
<keyword evidence="1 6" id="KW-0808">Transferase</keyword>
<evidence type="ECO:0000313" key="5">
    <source>
        <dbReference type="EMBL" id="RXR27392.1"/>
    </source>
</evidence>
<evidence type="ECO:0000313" key="8">
    <source>
        <dbReference type="Proteomes" id="UP000290517"/>
    </source>
</evidence>
<keyword evidence="2" id="KW-0012">Acyltransferase</keyword>
<dbReference type="EMBL" id="SDJQ01000031">
    <property type="protein sequence ID" value="RXR30057.1"/>
    <property type="molecule type" value="Genomic_DNA"/>
</dbReference>
<sequence>MPPGRIRDGVGLTNALGAGAPVGGEPGPAQAAPEGAVVPVRDGAVGPLRAGGVDFREITDDDVEQVVALWEACGLVRPWNDPHLDVADARTAPSSTILVAHDGTPDASAGGAGAVVATAMAGFDGHRGWVYYVAVAPDLQGRGLGRDAVVAAEAWLASQGVRKVRLMVRTTNTKVLGFYERLGYVDTECTVLGRDLA</sequence>
<evidence type="ECO:0000259" key="4">
    <source>
        <dbReference type="PROSITE" id="PS51186"/>
    </source>
</evidence>
<dbReference type="Gene3D" id="3.40.630.30">
    <property type="match status" value="1"/>
</dbReference>
<dbReference type="NCBIfam" id="NF002959">
    <property type="entry name" value="PRK03624.1"/>
    <property type="match status" value="1"/>
</dbReference>
<evidence type="ECO:0000256" key="2">
    <source>
        <dbReference type="ARBA" id="ARBA00023315"/>
    </source>
</evidence>
<comment type="caution">
    <text evidence="6">The sequence shown here is derived from an EMBL/GenBank/DDBJ whole genome shotgun (WGS) entry which is preliminary data.</text>
</comment>
<evidence type="ECO:0000256" key="1">
    <source>
        <dbReference type="ARBA" id="ARBA00022679"/>
    </source>
</evidence>
<dbReference type="OrthoDB" id="1821130at2"/>
<gene>
    <name evidence="5" type="ORF">EQW73_02905</name>
    <name evidence="6" type="ORF">EQW78_17555</name>
</gene>
<dbReference type="GO" id="GO:0016747">
    <property type="term" value="F:acyltransferase activity, transferring groups other than amino-acyl groups"/>
    <property type="evidence" value="ECO:0007669"/>
    <property type="project" value="InterPro"/>
</dbReference>
<organism evidence="6 7">
    <name type="scientific">Oerskovia turbata</name>
    <dbReference type="NCBI Taxonomy" id="1713"/>
    <lineage>
        <taxon>Bacteria</taxon>
        <taxon>Bacillati</taxon>
        <taxon>Actinomycetota</taxon>
        <taxon>Actinomycetes</taxon>
        <taxon>Micrococcales</taxon>
        <taxon>Cellulomonadaceae</taxon>
        <taxon>Oerskovia</taxon>
    </lineage>
</organism>
<name>A0A4Q1KK33_9CELL</name>
<evidence type="ECO:0000313" key="7">
    <source>
        <dbReference type="Proteomes" id="UP000289805"/>
    </source>
</evidence>
<reference evidence="7 8" key="1">
    <citation type="submission" date="2019-01" db="EMBL/GenBank/DDBJ databases">
        <title>Oerskovia turbata Genome sequencing and assembly.</title>
        <authorList>
            <person name="Dou T."/>
        </authorList>
    </citation>
    <scope>NUCLEOTIDE SEQUENCE [LARGE SCALE GENOMIC DNA]</scope>
    <source>
        <strain evidence="6 7">JCM12123</strain>
        <strain evidence="5 8">JCM3160</strain>
    </source>
</reference>
<accession>A0A4Q1KK33</accession>
<protein>
    <submittedName>
        <fullName evidence="6">GNAT family acetyltransferase</fullName>
    </submittedName>
</protein>
<proteinExistence type="predicted"/>
<dbReference type="PROSITE" id="PS51186">
    <property type="entry name" value="GNAT"/>
    <property type="match status" value="1"/>
</dbReference>
<evidence type="ECO:0000256" key="3">
    <source>
        <dbReference type="SAM" id="MobiDB-lite"/>
    </source>
</evidence>
<dbReference type="CDD" id="cd04301">
    <property type="entry name" value="NAT_SF"/>
    <property type="match status" value="1"/>
</dbReference>